<dbReference type="Pfam" id="PF05226">
    <property type="entry name" value="CHASE2"/>
    <property type="match status" value="1"/>
</dbReference>
<dbReference type="PANTHER" id="PTHR43047">
    <property type="entry name" value="TWO-COMPONENT HISTIDINE PROTEIN KINASE"/>
    <property type="match status" value="1"/>
</dbReference>
<evidence type="ECO:0000256" key="9">
    <source>
        <dbReference type="ARBA" id="ARBA00023012"/>
    </source>
</evidence>
<evidence type="ECO:0000256" key="12">
    <source>
        <dbReference type="SAM" id="MobiDB-lite"/>
    </source>
</evidence>
<keyword evidence="9" id="KW-0902">Two-component regulatory system</keyword>
<dbReference type="PROSITE" id="PS50109">
    <property type="entry name" value="HIS_KIN"/>
    <property type="match status" value="1"/>
</dbReference>
<keyword evidence="6" id="KW-0547">Nucleotide-binding</keyword>
<dbReference type="Proteomes" id="UP000287447">
    <property type="component" value="Unassembled WGS sequence"/>
</dbReference>
<dbReference type="CDD" id="cd00130">
    <property type="entry name" value="PAS"/>
    <property type="match status" value="1"/>
</dbReference>
<dbReference type="EMBL" id="SADE01000001">
    <property type="protein sequence ID" value="RVU38855.1"/>
    <property type="molecule type" value="Genomic_DNA"/>
</dbReference>
<keyword evidence="17" id="KW-1185">Reference proteome</keyword>
<feature type="transmembrane region" description="Helical" evidence="13">
    <location>
        <begin position="27"/>
        <end position="45"/>
    </location>
</feature>
<dbReference type="GO" id="GO:0005886">
    <property type="term" value="C:plasma membrane"/>
    <property type="evidence" value="ECO:0007669"/>
    <property type="project" value="TreeGrafter"/>
</dbReference>
<dbReference type="AlphaFoldDB" id="A0A3S2ZBL6"/>
<dbReference type="Pfam" id="PF00512">
    <property type="entry name" value="HisKA"/>
    <property type="match status" value="1"/>
</dbReference>
<feature type="coiled-coil region" evidence="11">
    <location>
        <begin position="503"/>
        <end position="530"/>
    </location>
</feature>
<dbReference type="NCBIfam" id="TIGR00229">
    <property type="entry name" value="sensory_box"/>
    <property type="match status" value="1"/>
</dbReference>
<evidence type="ECO:0000256" key="8">
    <source>
        <dbReference type="ARBA" id="ARBA00022840"/>
    </source>
</evidence>
<dbReference type="InterPro" id="IPR003594">
    <property type="entry name" value="HATPase_dom"/>
</dbReference>
<evidence type="ECO:0000256" key="5">
    <source>
        <dbReference type="ARBA" id="ARBA00022679"/>
    </source>
</evidence>
<evidence type="ECO:0000256" key="6">
    <source>
        <dbReference type="ARBA" id="ARBA00022741"/>
    </source>
</evidence>
<dbReference type="FunFam" id="1.10.287.130:FF:000038">
    <property type="entry name" value="Sensory transduction histidine kinase"/>
    <property type="match status" value="1"/>
</dbReference>
<feature type="region of interest" description="Disordered" evidence="12">
    <location>
        <begin position="761"/>
        <end position="797"/>
    </location>
</feature>
<keyword evidence="10 13" id="KW-0472">Membrane</keyword>
<evidence type="ECO:0000313" key="17">
    <source>
        <dbReference type="Proteomes" id="UP000287447"/>
    </source>
</evidence>
<dbReference type="PRINTS" id="PR00344">
    <property type="entry name" value="BCTRLSENSOR"/>
</dbReference>
<name>A0A3S2ZBL6_9PROT</name>
<keyword evidence="13" id="KW-1133">Transmembrane helix</keyword>
<dbReference type="Gene3D" id="3.30.450.20">
    <property type="entry name" value="PAS domain"/>
    <property type="match status" value="1"/>
</dbReference>
<dbReference type="SUPFAM" id="SSF55874">
    <property type="entry name" value="ATPase domain of HSP90 chaperone/DNA topoisomerase II/histidine kinase"/>
    <property type="match status" value="1"/>
</dbReference>
<evidence type="ECO:0000256" key="11">
    <source>
        <dbReference type="SAM" id="Coils"/>
    </source>
</evidence>
<dbReference type="InterPro" id="IPR036097">
    <property type="entry name" value="HisK_dim/P_sf"/>
</dbReference>
<comment type="caution">
    <text evidence="16">The sequence shown here is derived from an EMBL/GenBank/DDBJ whole genome shotgun (WGS) entry which is preliminary data.</text>
</comment>
<dbReference type="PROSITE" id="PS50112">
    <property type="entry name" value="PAS"/>
    <property type="match status" value="1"/>
</dbReference>
<dbReference type="InterPro" id="IPR003661">
    <property type="entry name" value="HisK_dim/P_dom"/>
</dbReference>
<dbReference type="PIRSF" id="PIRSF037347">
    <property type="entry name" value="STHK_CHASE2_PAS_prd"/>
    <property type="match status" value="1"/>
</dbReference>
<keyword evidence="5" id="KW-0808">Transferase</keyword>
<dbReference type="CDD" id="cd00082">
    <property type="entry name" value="HisKA"/>
    <property type="match status" value="1"/>
</dbReference>
<protein>
    <recommendedName>
        <fullName evidence="3">histidine kinase</fullName>
        <ecNumber evidence="3">2.7.13.3</ecNumber>
    </recommendedName>
</protein>
<dbReference type="GO" id="GO:0000155">
    <property type="term" value="F:phosphorelay sensor kinase activity"/>
    <property type="evidence" value="ECO:0007669"/>
    <property type="project" value="InterPro"/>
</dbReference>
<evidence type="ECO:0000256" key="1">
    <source>
        <dbReference type="ARBA" id="ARBA00000085"/>
    </source>
</evidence>
<comment type="catalytic activity">
    <reaction evidence="1">
        <text>ATP + protein L-histidine = ADP + protein N-phospho-L-histidine.</text>
        <dbReference type="EC" id="2.7.13.3"/>
    </reaction>
</comment>
<dbReference type="SUPFAM" id="SSF47384">
    <property type="entry name" value="Homodimeric domain of signal transducing histidine kinase"/>
    <property type="match status" value="1"/>
</dbReference>
<evidence type="ECO:0000256" key="13">
    <source>
        <dbReference type="SAM" id="Phobius"/>
    </source>
</evidence>
<dbReference type="InterPro" id="IPR036890">
    <property type="entry name" value="HATPase_C_sf"/>
</dbReference>
<organism evidence="16 17">
    <name type="scientific">Hwanghaeella grinnelliae</name>
    <dbReference type="NCBI Taxonomy" id="2500179"/>
    <lineage>
        <taxon>Bacteria</taxon>
        <taxon>Pseudomonadati</taxon>
        <taxon>Pseudomonadota</taxon>
        <taxon>Alphaproteobacteria</taxon>
        <taxon>Rhodospirillales</taxon>
        <taxon>Rhodospirillaceae</taxon>
        <taxon>Hwanghaeella</taxon>
    </lineage>
</organism>
<evidence type="ECO:0000256" key="10">
    <source>
        <dbReference type="ARBA" id="ARBA00023136"/>
    </source>
</evidence>
<dbReference type="InterPro" id="IPR013767">
    <property type="entry name" value="PAS_fold"/>
</dbReference>
<evidence type="ECO:0000256" key="7">
    <source>
        <dbReference type="ARBA" id="ARBA00022777"/>
    </source>
</evidence>
<gene>
    <name evidence="16" type="ORF">EOI86_06210</name>
</gene>
<feature type="domain" description="Histidine kinase" evidence="14">
    <location>
        <begin position="536"/>
        <end position="756"/>
    </location>
</feature>
<dbReference type="Gene3D" id="1.10.287.130">
    <property type="match status" value="1"/>
</dbReference>
<comment type="subcellular location">
    <subcellularLocation>
        <location evidence="2">Membrane</location>
    </subcellularLocation>
</comment>
<keyword evidence="8" id="KW-0067">ATP-binding</keyword>
<dbReference type="InterPro" id="IPR005467">
    <property type="entry name" value="His_kinase_dom"/>
</dbReference>
<keyword evidence="11" id="KW-0175">Coiled coil</keyword>
<accession>A0A3S2ZBL6</accession>
<evidence type="ECO:0000256" key="3">
    <source>
        <dbReference type="ARBA" id="ARBA00012438"/>
    </source>
</evidence>
<dbReference type="SMART" id="SM00387">
    <property type="entry name" value="HATPase_c"/>
    <property type="match status" value="1"/>
</dbReference>
<dbReference type="Pfam" id="PF00989">
    <property type="entry name" value="PAS"/>
    <property type="match status" value="1"/>
</dbReference>
<dbReference type="InterPro" id="IPR035965">
    <property type="entry name" value="PAS-like_dom_sf"/>
</dbReference>
<dbReference type="SMART" id="SM00388">
    <property type="entry name" value="HisKA"/>
    <property type="match status" value="1"/>
</dbReference>
<evidence type="ECO:0000256" key="4">
    <source>
        <dbReference type="ARBA" id="ARBA00022553"/>
    </source>
</evidence>
<feature type="transmembrane region" description="Helical" evidence="13">
    <location>
        <begin position="342"/>
        <end position="365"/>
    </location>
</feature>
<keyword evidence="4" id="KW-0597">Phosphoprotein</keyword>
<proteinExistence type="predicted"/>
<dbReference type="Pfam" id="PF02518">
    <property type="entry name" value="HATPase_c"/>
    <property type="match status" value="1"/>
</dbReference>
<dbReference type="SUPFAM" id="SSF55785">
    <property type="entry name" value="PYP-like sensor domain (PAS domain)"/>
    <property type="match status" value="1"/>
</dbReference>
<evidence type="ECO:0000313" key="16">
    <source>
        <dbReference type="EMBL" id="RVU38855.1"/>
    </source>
</evidence>
<dbReference type="InterPro" id="IPR004358">
    <property type="entry name" value="Sig_transdc_His_kin-like_C"/>
</dbReference>
<evidence type="ECO:0000259" key="15">
    <source>
        <dbReference type="PROSITE" id="PS50112"/>
    </source>
</evidence>
<dbReference type="InterPro" id="IPR007890">
    <property type="entry name" value="CHASE2"/>
</dbReference>
<dbReference type="EC" id="2.7.13.3" evidence="3"/>
<sequence>MGEIEQPMNSASRTAITSRLGRLLVDYPHILLALVVTVLFLSNAVRPFDRMLYDLRLETITRPATGTLAVVEIDPTSINEVGVWPWPRDVYAGVLQKLARAGATEIAVDVDFSSRGKRSADDVLAGTLRELGELVILPVFRQQARPGAATSGVHDTSPHRDFIQFVQLGSVTIFPESDGLVRNLMTTHVWEEKTLPSFVTLLAGPKALGIPEFSIDYGIDPETIPRYSLVDVLNDRIPGAAFKGKKVLIGATATELGDQHAVPVFRSLPGPVIQAVAYESLVQDRALQELRPEAIIGFVLIVAMVLGKRLTRWSWQWAGLAMVAAIVSTEALAFGLQSFYPFLLPTVAIDLVLFLCFLWGLLIALEQKAADLFRHAMMLLHRGGVIDRVLEDSFDGIVVTDSIGRIERANKEAARLLGTSPSAMIGNSMAGFLPEVSAMENELTALEKEGHEARFVGPREINVSPATGLPLILEVVVGRFVIRPSETKWERRTNTRNLFSYTFRDVTARSELAEKEREALEAAVAASRAKTEFLANMSHELRTPLNAIIGFSEVVHGELLGPIEPKYKEYLLNIHDSGKHLLSVINNILDVSKIESGSFELHEDLVDLRQVMEACFTLSKGWPESADRNITMELPEVCPNLFADERLLKQMIVNLLSNAVKYSESGDSIGMTVAEAKDGGVGIVVRDTGIGMKPDVIAKLTEPFYQVDSTLSRSREGTGLGLSLVAAYAEAHGAELVIDSEFGQWTEVRLVFGRSRVIGPNFKAGSQDEEDDPTRQEPEAEAASVVDIRPRQTVRYS</sequence>
<feature type="transmembrane region" description="Helical" evidence="13">
    <location>
        <begin position="317"/>
        <end position="336"/>
    </location>
</feature>
<keyword evidence="7" id="KW-0418">Kinase</keyword>
<dbReference type="GO" id="GO:0006355">
    <property type="term" value="P:regulation of DNA-templated transcription"/>
    <property type="evidence" value="ECO:0007669"/>
    <property type="project" value="InterPro"/>
</dbReference>
<dbReference type="SMART" id="SM01080">
    <property type="entry name" value="CHASE2"/>
    <property type="match status" value="1"/>
</dbReference>
<evidence type="ECO:0000256" key="2">
    <source>
        <dbReference type="ARBA" id="ARBA00004370"/>
    </source>
</evidence>
<dbReference type="GO" id="GO:0005524">
    <property type="term" value="F:ATP binding"/>
    <property type="evidence" value="ECO:0007669"/>
    <property type="project" value="UniProtKB-KW"/>
</dbReference>
<dbReference type="SMART" id="SM00091">
    <property type="entry name" value="PAS"/>
    <property type="match status" value="1"/>
</dbReference>
<keyword evidence="13" id="KW-0812">Transmembrane</keyword>
<feature type="domain" description="PAS" evidence="15">
    <location>
        <begin position="386"/>
        <end position="429"/>
    </location>
</feature>
<reference evidence="17" key="1">
    <citation type="submission" date="2019-01" db="EMBL/GenBank/DDBJ databases">
        <title>Gri0909 isolated from a small marine red alga.</title>
        <authorList>
            <person name="Kim J."/>
            <person name="Jeong S.E."/>
            <person name="Jeon C.O."/>
        </authorList>
    </citation>
    <scope>NUCLEOTIDE SEQUENCE [LARGE SCALE GENOMIC DNA]</scope>
    <source>
        <strain evidence="17">Gri0909</strain>
    </source>
</reference>
<dbReference type="Gene3D" id="3.30.565.10">
    <property type="entry name" value="Histidine kinase-like ATPase, C-terminal domain"/>
    <property type="match status" value="1"/>
</dbReference>
<dbReference type="GO" id="GO:0009927">
    <property type="term" value="F:histidine phosphotransfer kinase activity"/>
    <property type="evidence" value="ECO:0007669"/>
    <property type="project" value="TreeGrafter"/>
</dbReference>
<evidence type="ECO:0000259" key="14">
    <source>
        <dbReference type="PROSITE" id="PS50109"/>
    </source>
</evidence>
<dbReference type="InterPro" id="IPR000014">
    <property type="entry name" value="PAS"/>
</dbReference>
<dbReference type="InterPro" id="IPR017181">
    <property type="entry name" value="Sig_transdc_His_kin_CHASE2"/>
</dbReference>
<dbReference type="PANTHER" id="PTHR43047:SF72">
    <property type="entry name" value="OSMOSENSING HISTIDINE PROTEIN KINASE SLN1"/>
    <property type="match status" value="1"/>
</dbReference>